<comment type="caution">
    <text evidence="1">The sequence shown here is derived from an EMBL/GenBank/DDBJ whole genome shotgun (WGS) entry which is preliminary data.</text>
</comment>
<gene>
    <name evidence="1" type="ORF">AKJ62_04045</name>
</gene>
<protein>
    <submittedName>
        <fullName evidence="1">Uncharacterized protein</fullName>
    </submittedName>
</protein>
<dbReference type="EMBL" id="LHXL01000065">
    <property type="protein sequence ID" value="KXA88984.1"/>
    <property type="molecule type" value="Genomic_DNA"/>
</dbReference>
<proteinExistence type="predicted"/>
<reference evidence="1 2" key="1">
    <citation type="journal article" date="2016" name="Sci. Rep.">
        <title>Metabolic traits of an uncultured archaeal lineage -MSBL1- from brine pools of the Red Sea.</title>
        <authorList>
            <person name="Mwirichia R."/>
            <person name="Alam I."/>
            <person name="Rashid M."/>
            <person name="Vinu M."/>
            <person name="Ba-Alawi W."/>
            <person name="Anthony Kamau A."/>
            <person name="Kamanda Ngugi D."/>
            <person name="Goker M."/>
            <person name="Klenk H.P."/>
            <person name="Bajic V."/>
            <person name="Stingl U."/>
        </authorList>
    </citation>
    <scope>NUCLEOTIDE SEQUENCE [LARGE SCALE GENOMIC DNA]</scope>
    <source>
        <strain evidence="1">SCGC-AAA259D14</strain>
    </source>
</reference>
<evidence type="ECO:0000313" key="2">
    <source>
        <dbReference type="Proteomes" id="UP000070589"/>
    </source>
</evidence>
<organism evidence="1 2">
    <name type="scientific">candidate division MSBL1 archaeon SCGC-AAA259D14</name>
    <dbReference type="NCBI Taxonomy" id="1698261"/>
    <lineage>
        <taxon>Archaea</taxon>
        <taxon>Methanobacteriati</taxon>
        <taxon>Methanobacteriota</taxon>
        <taxon>candidate division MSBL1</taxon>
    </lineage>
</organism>
<accession>A0A133U472</accession>
<name>A0A133U472_9EURY</name>
<dbReference type="Proteomes" id="UP000070589">
    <property type="component" value="Unassembled WGS sequence"/>
</dbReference>
<evidence type="ECO:0000313" key="1">
    <source>
        <dbReference type="EMBL" id="KXA88984.1"/>
    </source>
</evidence>
<keyword evidence="2" id="KW-1185">Reference proteome</keyword>
<dbReference type="AlphaFoldDB" id="A0A133U472"/>
<sequence length="375" mass="42634">MKINDLRRRLIRLTRRTNETCGWLGIMDELGRISLKEKNPQKASAIRNELDRRFYSACRDREALFQKFFEGEMEVESSWKNQDKVVESIARVVTWQLSRLRDSKVTEEEWKKIREESERVFLYTKVFGPMEIPGEDKHARTVYKTGEFLEWAEEAIDAADFQGMWKYIGKTIVPLASEEAVSTPNLQPEGLVRNGAPETVGFSDADSLVYTVVSRCNQCGRKFLSLGVGVPPECPCKSEGDSTSGDETVYPLAQRVVNYPMFDPLDLEDSFHTGEIWRASQKEAREIIAWCRTPSNCASKRTFNRYGGGILLSIFAGLLCIASGTKTTPSNIARAATDGEYRNLLLEEAKGNSMRVANRLKKRENIRRIAVAFWS</sequence>